<evidence type="ECO:0000313" key="4">
    <source>
        <dbReference type="Proteomes" id="UP000027015"/>
    </source>
</evidence>
<dbReference type="SUPFAM" id="SSF53955">
    <property type="entry name" value="Lysozyme-like"/>
    <property type="match status" value="1"/>
</dbReference>
<dbReference type="Gene3D" id="1.10.530.10">
    <property type="match status" value="1"/>
</dbReference>
<dbReference type="GO" id="GO:0008933">
    <property type="term" value="F:peptidoglycan lytic transglycosylase activity"/>
    <property type="evidence" value="ECO:0007669"/>
    <property type="project" value="TreeGrafter"/>
</dbReference>
<organism evidence="3 4">
    <name type="scientific">Bartonella koehlerae C-29</name>
    <dbReference type="NCBI Taxonomy" id="1134510"/>
    <lineage>
        <taxon>Bacteria</taxon>
        <taxon>Pseudomonadati</taxon>
        <taxon>Pseudomonadota</taxon>
        <taxon>Alphaproteobacteria</taxon>
        <taxon>Hyphomicrobiales</taxon>
        <taxon>Bartonellaceae</taxon>
        <taxon>Bartonella</taxon>
    </lineage>
</organism>
<feature type="domain" description="Transglycosylase SLT" evidence="2">
    <location>
        <begin position="46"/>
        <end position="339"/>
    </location>
</feature>
<dbReference type="RefSeq" id="WP_034458384.1">
    <property type="nucleotide sequence ID" value="NZ_CADEAH010000001.1"/>
</dbReference>
<proteinExistence type="predicted"/>
<reference evidence="3 4" key="1">
    <citation type="submission" date="2012-04" db="EMBL/GenBank/DDBJ databases">
        <title>The Genome Sequence of Bartonella koehlerae C-29.</title>
        <authorList>
            <consortium name="The Broad Institute Genome Sequencing Platform"/>
            <consortium name="The Broad Institute Genome Sequencing Center for Infectious Disease"/>
            <person name="Feldgarden M."/>
            <person name="Kirby J."/>
            <person name="Kosoy M."/>
            <person name="Birtles R."/>
            <person name="Probert W.S."/>
            <person name="Chiaraviglio L."/>
            <person name="Walker B."/>
            <person name="Young S.K."/>
            <person name="Zeng Q."/>
            <person name="Gargeya S."/>
            <person name="Fitzgerald M."/>
            <person name="Haas B."/>
            <person name="Abouelleil A."/>
            <person name="Alvarado L."/>
            <person name="Arachchi H.M."/>
            <person name="Berlin A.M."/>
            <person name="Chapman S.B."/>
            <person name="Goldberg J."/>
            <person name="Griggs A."/>
            <person name="Gujja S."/>
            <person name="Hansen M."/>
            <person name="Howarth C."/>
            <person name="Imamovic A."/>
            <person name="Larimer J."/>
            <person name="McCowen C."/>
            <person name="Montmayeur A."/>
            <person name="Murphy C."/>
            <person name="Neiman D."/>
            <person name="Pearson M."/>
            <person name="Priest M."/>
            <person name="Roberts A."/>
            <person name="Saif S."/>
            <person name="Shea T."/>
            <person name="Sisk P."/>
            <person name="Sykes S."/>
            <person name="Wortman J."/>
            <person name="Nusbaum C."/>
            <person name="Birren B."/>
        </authorList>
    </citation>
    <scope>NUCLEOTIDE SEQUENCE [LARGE SCALE GENOMIC DNA]</scope>
    <source>
        <strain evidence="3 4">C-29</strain>
    </source>
</reference>
<dbReference type="InterPro" id="IPR036366">
    <property type="entry name" value="PGBDSf"/>
</dbReference>
<dbReference type="InterPro" id="IPR036365">
    <property type="entry name" value="PGBD-like_sf"/>
</dbReference>
<dbReference type="OrthoDB" id="9808544at2"/>
<dbReference type="Pfam" id="PF01471">
    <property type="entry name" value="PG_binding_1"/>
    <property type="match status" value="1"/>
</dbReference>
<gene>
    <name evidence="3" type="ORF">O9A_00466</name>
</gene>
<feature type="domain" description="Peptidoglycan binding-like" evidence="1">
    <location>
        <begin position="362"/>
        <end position="415"/>
    </location>
</feature>
<comment type="caution">
    <text evidence="3">The sequence shown here is derived from an EMBL/GenBank/DDBJ whole genome shotgun (WGS) entry which is preliminary data.</text>
</comment>
<name>A0A067WFW2_9HYPH</name>
<keyword evidence="4" id="KW-1185">Reference proteome</keyword>
<dbReference type="eggNOG" id="COG2951">
    <property type="taxonomic scope" value="Bacteria"/>
</dbReference>
<dbReference type="NCBIfam" id="TIGR02283">
    <property type="entry name" value="MltB_2"/>
    <property type="match status" value="1"/>
</dbReference>
<dbReference type="InterPro" id="IPR011970">
    <property type="entry name" value="MltB_2"/>
</dbReference>
<dbReference type="Pfam" id="PF13406">
    <property type="entry name" value="SLT_2"/>
    <property type="match status" value="1"/>
</dbReference>
<dbReference type="PANTHER" id="PTHR30163:SF8">
    <property type="entry name" value="LYTIC MUREIN TRANSGLYCOSYLASE"/>
    <property type="match status" value="1"/>
</dbReference>
<dbReference type="InterPro" id="IPR002477">
    <property type="entry name" value="Peptidoglycan-bd-like"/>
</dbReference>
<dbReference type="Gene3D" id="1.10.8.350">
    <property type="entry name" value="Bacterial muramidase"/>
    <property type="match status" value="1"/>
</dbReference>
<evidence type="ECO:0000259" key="1">
    <source>
        <dbReference type="Pfam" id="PF01471"/>
    </source>
</evidence>
<dbReference type="InterPro" id="IPR031304">
    <property type="entry name" value="SLT_2"/>
</dbReference>
<dbReference type="STRING" id="1134510.O9A_00466"/>
<dbReference type="PANTHER" id="PTHR30163">
    <property type="entry name" value="MEMBRANE-BOUND LYTIC MUREIN TRANSGLYCOSYLASE B"/>
    <property type="match status" value="1"/>
</dbReference>
<sequence length="418" mass="47238">MQKTESKTFFSSVKSINLKTLIIGLAALFFTFLMFFAPLAYAHDGFQRWIKEFKKVALANNILSSTFDMAFKGINAIDPEVLEKAAYQPEFVDPSWNYFDNRIHEIAIMEGQSQTQKWQKWLSQIEKRFGVDRNILLAIWSMESNYGKVLANKGVMRDTIRSLATLAFADQKRAKYAHAQLIAAMTILQSGEITRAQLTGSWAGAMGHTQFIPSSYLAYAIDIDGDGRRDIWTSVPDALATAANLLYMNGWQSKLPWGVEVKLPQGKNFPEDWHSFEQWTKLGIKQANGKPLPSLSEQAILKYPDGPEGPIFLVTKNFFVLKRYNNADRYAFAVALLANRIAGHSGLVQDWQRPFPPLTFHERKELQSRLAALGYYKGEMDGIIGTASRKALKAFQLRYGLTANGYPTPEVLSLLRKQ</sequence>
<dbReference type="HOGENOM" id="CLU_035402_0_2_5"/>
<dbReference type="InterPro" id="IPR023346">
    <property type="entry name" value="Lysozyme-like_dom_sf"/>
</dbReference>
<dbReference type="Gene3D" id="1.10.101.10">
    <property type="entry name" value="PGBD-like superfamily/PGBD"/>
    <property type="match status" value="1"/>
</dbReference>
<evidence type="ECO:0000259" key="2">
    <source>
        <dbReference type="Pfam" id="PF13406"/>
    </source>
</evidence>
<accession>A0A067WFW2</accession>
<dbReference type="GO" id="GO:0009253">
    <property type="term" value="P:peptidoglycan catabolic process"/>
    <property type="evidence" value="ECO:0007669"/>
    <property type="project" value="TreeGrafter"/>
</dbReference>
<dbReference type="Proteomes" id="UP000027015">
    <property type="component" value="Unassembled WGS sequence"/>
</dbReference>
<dbReference type="AlphaFoldDB" id="A0A067WFW2"/>
<dbReference type="EMBL" id="AHPL01000006">
    <property type="protein sequence ID" value="KEC55688.1"/>
    <property type="molecule type" value="Genomic_DNA"/>
</dbReference>
<dbReference type="CDD" id="cd13399">
    <property type="entry name" value="Slt35-like"/>
    <property type="match status" value="1"/>
</dbReference>
<protein>
    <submittedName>
        <fullName evidence="3">Lytic murein transglycosylase</fullName>
    </submittedName>
</protein>
<dbReference type="eggNOG" id="COG3409">
    <property type="taxonomic scope" value="Bacteria"/>
</dbReference>
<dbReference type="InterPro" id="IPR043426">
    <property type="entry name" value="MltB-like"/>
</dbReference>
<dbReference type="PATRIC" id="fig|1134510.3.peg.549"/>
<dbReference type="SUPFAM" id="SSF47090">
    <property type="entry name" value="PGBD-like"/>
    <property type="match status" value="1"/>
</dbReference>
<evidence type="ECO:0000313" key="3">
    <source>
        <dbReference type="EMBL" id="KEC55688.1"/>
    </source>
</evidence>